<dbReference type="Pfam" id="PF02254">
    <property type="entry name" value="TrkA_N"/>
    <property type="match status" value="1"/>
</dbReference>
<dbReference type="GO" id="GO:0034220">
    <property type="term" value="P:monoatomic ion transmembrane transport"/>
    <property type="evidence" value="ECO:0007669"/>
    <property type="project" value="UniProtKB-KW"/>
</dbReference>
<dbReference type="GO" id="GO:0005886">
    <property type="term" value="C:plasma membrane"/>
    <property type="evidence" value="ECO:0007669"/>
    <property type="project" value="UniProtKB-SubCell"/>
</dbReference>
<dbReference type="AlphaFoldDB" id="A0A845BJ60"/>
<gene>
    <name evidence="4" type="ORF">GQF02_04440</name>
</gene>
<dbReference type="InterPro" id="IPR013099">
    <property type="entry name" value="K_chnl_dom"/>
</dbReference>
<feature type="transmembrane region" description="Helical" evidence="2">
    <location>
        <begin position="60"/>
        <end position="79"/>
    </location>
</feature>
<dbReference type="InterPro" id="IPR050721">
    <property type="entry name" value="Trk_Ktr_HKT_K-transport"/>
</dbReference>
<dbReference type="Proteomes" id="UP000467214">
    <property type="component" value="Unassembled WGS sequence"/>
</dbReference>
<dbReference type="Pfam" id="PF07885">
    <property type="entry name" value="Ion_trans_2"/>
    <property type="match status" value="1"/>
</dbReference>
<dbReference type="EMBL" id="WSSB01000003">
    <property type="protein sequence ID" value="MXR36222.1"/>
    <property type="molecule type" value="Genomic_DNA"/>
</dbReference>
<reference evidence="4 5" key="1">
    <citation type="submission" date="2019-12" db="EMBL/GenBank/DDBJ databases">
        <title>Neisseriaceae gen. nov. sp. Genome sequencing and assembly.</title>
        <authorList>
            <person name="Liu Z."/>
            <person name="Li A."/>
        </authorList>
    </citation>
    <scope>NUCLEOTIDE SEQUENCE [LARGE SCALE GENOMIC DNA]</scope>
    <source>
        <strain evidence="4 5">B2N2-7</strain>
    </source>
</reference>
<accession>A0A845BJ60</accession>
<keyword evidence="4" id="KW-0407">Ion channel</keyword>
<keyword evidence="2" id="KW-0472">Membrane</keyword>
<feature type="transmembrane region" description="Helical" evidence="2">
    <location>
        <begin position="106"/>
        <end position="123"/>
    </location>
</feature>
<organism evidence="4 5">
    <name type="scientific">Craterilacuibacter sinensis</name>
    <dbReference type="NCBI Taxonomy" id="2686017"/>
    <lineage>
        <taxon>Bacteria</taxon>
        <taxon>Pseudomonadati</taxon>
        <taxon>Pseudomonadota</taxon>
        <taxon>Betaproteobacteria</taxon>
        <taxon>Neisseriales</taxon>
        <taxon>Neisseriaceae</taxon>
        <taxon>Craterilacuibacter</taxon>
    </lineage>
</organism>
<feature type="transmembrane region" description="Helical" evidence="2">
    <location>
        <begin position="132"/>
        <end position="152"/>
    </location>
</feature>
<evidence type="ECO:0000313" key="5">
    <source>
        <dbReference type="Proteomes" id="UP000467214"/>
    </source>
</evidence>
<comment type="subcellular location">
    <subcellularLocation>
        <location evidence="1">Cell membrane</location>
        <topology evidence="1">Multi-pass membrane protein</topology>
    </subcellularLocation>
</comment>
<dbReference type="SUPFAM" id="SSF51735">
    <property type="entry name" value="NAD(P)-binding Rossmann-fold domains"/>
    <property type="match status" value="1"/>
</dbReference>
<proteinExistence type="predicted"/>
<protein>
    <submittedName>
        <fullName evidence="4">Voltage-gated potassium channel TrkA</fullName>
    </submittedName>
</protein>
<dbReference type="SUPFAM" id="SSF81324">
    <property type="entry name" value="Voltage-gated potassium channels"/>
    <property type="match status" value="2"/>
</dbReference>
<sequence length="393" mass="42405">MAVTRLHQWRKLLPQVPLALLLLIEALLLGYPLVTELPRTLPGNFWHAESAILAEFNWFMLPRLLLVSGFVLMAIGLLLRARAAWLFALMLVLLVTPLLWHSGLVQHGALALSWALVLLLLLFRDGFQGSSVVAGALVTLLIVSALLCYAMVGSLSLGADFIPPILNPMTALYFSLVTMTTVGYGDIVPHTDAARLFTLSIIILGITVFAAALSTLVGPMLNSSMQRIIKGKGRKMKRSGHFLIVGASPLAHNLYESLSQRGLKVTVLLSPESAQQHSLPDDADIVIGETSDTGVLKEAGAELARSVLALGGDDADNAFVVLAMKDLASDVRTVVLLNDNRHLEKIKRCQPDVLIAPQLLGSEILARLLNGETMDKDTITDLLLQGNPAKLSA</sequence>
<dbReference type="Gene3D" id="3.40.50.720">
    <property type="entry name" value="NAD(P)-binding Rossmann-like Domain"/>
    <property type="match status" value="1"/>
</dbReference>
<dbReference type="InterPro" id="IPR036291">
    <property type="entry name" value="NAD(P)-bd_dom_sf"/>
</dbReference>
<keyword evidence="5" id="KW-1185">Reference proteome</keyword>
<dbReference type="RefSeq" id="WP_160795139.1">
    <property type="nucleotide sequence ID" value="NZ_WSSB01000003.1"/>
</dbReference>
<dbReference type="PANTHER" id="PTHR43833:SF11">
    <property type="entry name" value="VOLTAGE-GATED POTASSIUM CHANNEL KCH"/>
    <property type="match status" value="1"/>
</dbReference>
<evidence type="ECO:0000256" key="1">
    <source>
        <dbReference type="ARBA" id="ARBA00004651"/>
    </source>
</evidence>
<feature type="transmembrane region" description="Helical" evidence="2">
    <location>
        <begin position="196"/>
        <end position="221"/>
    </location>
</feature>
<feature type="domain" description="RCK N-terminal" evidence="3">
    <location>
        <begin position="239"/>
        <end position="355"/>
    </location>
</feature>
<keyword evidence="4" id="KW-0406">Ion transport</keyword>
<evidence type="ECO:0000256" key="2">
    <source>
        <dbReference type="SAM" id="Phobius"/>
    </source>
</evidence>
<dbReference type="InterPro" id="IPR003148">
    <property type="entry name" value="RCK_N"/>
</dbReference>
<keyword evidence="2" id="KW-0812">Transmembrane</keyword>
<keyword evidence="2" id="KW-1133">Transmembrane helix</keyword>
<dbReference type="Gene3D" id="1.10.287.70">
    <property type="match status" value="1"/>
</dbReference>
<evidence type="ECO:0000259" key="3">
    <source>
        <dbReference type="PROSITE" id="PS51201"/>
    </source>
</evidence>
<name>A0A845BJ60_9NEIS</name>
<comment type="caution">
    <text evidence="4">The sequence shown here is derived from an EMBL/GenBank/DDBJ whole genome shotgun (WGS) entry which is preliminary data.</text>
</comment>
<feature type="transmembrane region" description="Helical" evidence="2">
    <location>
        <begin position="84"/>
        <end position="100"/>
    </location>
</feature>
<dbReference type="PANTHER" id="PTHR43833">
    <property type="entry name" value="POTASSIUM CHANNEL PROTEIN 2-RELATED-RELATED"/>
    <property type="match status" value="1"/>
</dbReference>
<feature type="transmembrane region" description="Helical" evidence="2">
    <location>
        <begin position="164"/>
        <end position="184"/>
    </location>
</feature>
<evidence type="ECO:0000313" key="4">
    <source>
        <dbReference type="EMBL" id="MXR36222.1"/>
    </source>
</evidence>
<dbReference type="PROSITE" id="PS51201">
    <property type="entry name" value="RCK_N"/>
    <property type="match status" value="1"/>
</dbReference>
<feature type="transmembrane region" description="Helical" evidence="2">
    <location>
        <begin position="12"/>
        <end position="34"/>
    </location>
</feature>
<dbReference type="GO" id="GO:0006813">
    <property type="term" value="P:potassium ion transport"/>
    <property type="evidence" value="ECO:0007669"/>
    <property type="project" value="InterPro"/>
</dbReference>
<keyword evidence="4" id="KW-0813">Transport</keyword>